<dbReference type="PATRIC" id="fig|270351.10.peg.111"/>
<dbReference type="NCBIfam" id="NF001312">
    <property type="entry name" value="PRK00258.1-4"/>
    <property type="match status" value="1"/>
</dbReference>
<dbReference type="GO" id="GO:0009073">
    <property type="term" value="P:aromatic amino acid family biosynthetic process"/>
    <property type="evidence" value="ECO:0007669"/>
    <property type="project" value="UniProtKB-KW"/>
</dbReference>
<dbReference type="PANTHER" id="PTHR21089:SF1">
    <property type="entry name" value="BIFUNCTIONAL 3-DEHYDROQUINATE DEHYDRATASE_SHIKIMATE DEHYDROGENASE, CHLOROPLASTIC"/>
    <property type="match status" value="1"/>
</dbReference>
<reference evidence="12 13" key="1">
    <citation type="journal article" date="2015" name="Genome Announc.">
        <title>Complete Genome Sequence of Methylobacterium aquaticum Strain 22A, Isolated from Racomitrium japonicum Moss.</title>
        <authorList>
            <person name="Tani A."/>
            <person name="Ogura Y."/>
            <person name="Hayashi T."/>
            <person name="Kimbara K."/>
        </authorList>
    </citation>
    <scope>NUCLEOTIDE SEQUENCE [LARGE SCALE GENOMIC DNA]</scope>
    <source>
        <strain evidence="12 13">MA-22A</strain>
    </source>
</reference>
<feature type="binding site" evidence="8">
    <location>
        <begin position="137"/>
        <end position="141"/>
    </location>
    <ligand>
        <name>NADP(+)</name>
        <dbReference type="ChEBI" id="CHEBI:58349"/>
    </ligand>
</feature>
<dbReference type="SUPFAM" id="SSF53223">
    <property type="entry name" value="Aminoacid dehydrogenase-like, N-terminal domain"/>
    <property type="match status" value="1"/>
</dbReference>
<dbReference type="KEGG" id="maqu:Maq22A_c00565"/>
<dbReference type="InterPro" id="IPR011342">
    <property type="entry name" value="Shikimate_DH"/>
</dbReference>
<dbReference type="Gene3D" id="3.40.50.720">
    <property type="entry name" value="NAD(P)-binding Rossmann-like Domain"/>
    <property type="match status" value="1"/>
</dbReference>
<reference evidence="13" key="2">
    <citation type="submission" date="2015-01" db="EMBL/GenBank/DDBJ databases">
        <title>Complete genome sequence of Methylobacterium aquaticum strain 22A.</title>
        <authorList>
            <person name="Tani A."/>
            <person name="Ogura Y."/>
            <person name="Hayashi T."/>
        </authorList>
    </citation>
    <scope>NUCLEOTIDE SEQUENCE [LARGE SCALE GENOMIC DNA]</scope>
    <source>
        <strain evidence="13">MA-22A</strain>
    </source>
</reference>
<evidence type="ECO:0000259" key="11">
    <source>
        <dbReference type="Pfam" id="PF18317"/>
    </source>
</evidence>
<feature type="binding site" evidence="8">
    <location>
        <begin position="18"/>
        <end position="20"/>
    </location>
    <ligand>
        <name>shikimate</name>
        <dbReference type="ChEBI" id="CHEBI:36208"/>
    </ligand>
</feature>
<keyword evidence="5 8" id="KW-0560">Oxidoreductase</keyword>
<dbReference type="InterPro" id="IPR046346">
    <property type="entry name" value="Aminoacid_DH-like_N_sf"/>
</dbReference>
<dbReference type="Gene3D" id="3.40.50.10860">
    <property type="entry name" value="Leucine Dehydrogenase, chain A, domain 1"/>
    <property type="match status" value="1"/>
</dbReference>
<dbReference type="HAMAP" id="MF_00222">
    <property type="entry name" value="Shikimate_DH_AroE"/>
    <property type="match status" value="1"/>
</dbReference>
<organism evidence="12 13">
    <name type="scientific">Methylobacterium aquaticum</name>
    <dbReference type="NCBI Taxonomy" id="270351"/>
    <lineage>
        <taxon>Bacteria</taxon>
        <taxon>Pseudomonadati</taxon>
        <taxon>Pseudomonadota</taxon>
        <taxon>Alphaproteobacteria</taxon>
        <taxon>Hyphomicrobiales</taxon>
        <taxon>Methylobacteriaceae</taxon>
        <taxon>Methylobacterium</taxon>
    </lineage>
</organism>
<feature type="binding site" evidence="8">
    <location>
        <position position="228"/>
    </location>
    <ligand>
        <name>shikimate</name>
        <dbReference type="ChEBI" id="CHEBI:36208"/>
    </ligand>
</feature>
<dbReference type="Pfam" id="PF18317">
    <property type="entry name" value="SDH_C"/>
    <property type="match status" value="1"/>
</dbReference>
<dbReference type="AlphaFoldDB" id="A0A0C6EUC8"/>
<comment type="subunit">
    <text evidence="8">Homodimer.</text>
</comment>
<dbReference type="Proteomes" id="UP000061432">
    <property type="component" value="Chromosome"/>
</dbReference>
<sequence length="287" mass="30030">MTTPHPRAFVVGHPIAHSRSPLIHGHWLAEHGLPGTYERVDVHPDAFPEFVRSLHAAGFVGGNVTIPHKEAAFRLAEELTPRAGRIGAVNTLWFEDGRLHGDNTDAPGFLAHLDASLGAGWPEATGVANGRAALVLGAGGAARAILVGLLERGLDRLIVANRSAERAEGLTALDPARITASSWDALPSLLPESGLLINTTALGMAGQDPLVLDLAPLPAQAAVSDIVYVPLETPLLAAARARGLPAVDGLGMLLHQAVPGFRHWFGATPCVTPALRARIVADLESHG</sequence>
<dbReference type="InterPro" id="IPR022893">
    <property type="entry name" value="Shikimate_DH_fam"/>
</dbReference>
<feature type="binding site" evidence="8">
    <location>
        <position position="249"/>
    </location>
    <ligand>
        <name>NADP(+)</name>
        <dbReference type="ChEBI" id="CHEBI:58349"/>
    </ligand>
</feature>
<feature type="active site" description="Proton acceptor" evidence="8">
    <location>
        <position position="69"/>
    </location>
</feature>
<dbReference type="InterPro" id="IPR006151">
    <property type="entry name" value="Shikm_DH/Glu-tRNA_Rdtase"/>
</dbReference>
<feature type="binding site" evidence="8">
    <location>
        <position position="226"/>
    </location>
    <ligand>
        <name>NADP(+)</name>
        <dbReference type="ChEBI" id="CHEBI:58349"/>
    </ligand>
</feature>
<evidence type="ECO:0000259" key="10">
    <source>
        <dbReference type="Pfam" id="PF08501"/>
    </source>
</evidence>
<dbReference type="Pfam" id="PF01488">
    <property type="entry name" value="Shikimate_DH"/>
    <property type="match status" value="1"/>
</dbReference>
<feature type="domain" description="Quinate/shikimate 5-dehydrogenase/glutamyl-tRNA reductase" evidence="9">
    <location>
        <begin position="129"/>
        <end position="201"/>
    </location>
</feature>
<dbReference type="GO" id="GO:0009423">
    <property type="term" value="P:chorismate biosynthetic process"/>
    <property type="evidence" value="ECO:0007669"/>
    <property type="project" value="UniProtKB-UniRule"/>
</dbReference>
<dbReference type="Pfam" id="PF08501">
    <property type="entry name" value="Shikimate_dh_N"/>
    <property type="match status" value="1"/>
</dbReference>
<dbReference type="InterPro" id="IPR036291">
    <property type="entry name" value="NAD(P)-bd_dom_sf"/>
</dbReference>
<evidence type="ECO:0000256" key="4">
    <source>
        <dbReference type="ARBA" id="ARBA00022857"/>
    </source>
</evidence>
<keyword evidence="6 8" id="KW-0057">Aromatic amino acid biosynthesis</keyword>
<protein>
    <recommendedName>
        <fullName evidence="2 8">Shikimate dehydrogenase (NADP(+))</fullName>
        <shortName evidence="8">SDH</shortName>
        <ecNumber evidence="2 8">1.1.1.25</ecNumber>
    </recommendedName>
</protein>
<evidence type="ECO:0000256" key="8">
    <source>
        <dbReference type="HAMAP-Rule" id="MF_00222"/>
    </source>
</evidence>
<keyword evidence="4 8" id="KW-0521">NADP</keyword>
<evidence type="ECO:0000259" key="9">
    <source>
        <dbReference type="Pfam" id="PF01488"/>
    </source>
</evidence>
<dbReference type="InterPro" id="IPR041121">
    <property type="entry name" value="SDH_C"/>
</dbReference>
<name>A0A0C6EUC8_9HYPH</name>
<dbReference type="UniPathway" id="UPA00053">
    <property type="reaction ID" value="UER00087"/>
</dbReference>
<comment type="pathway">
    <text evidence="1 8">Metabolic intermediate biosynthesis; chorismate biosynthesis; chorismate from D-erythrose 4-phosphate and phosphoenolpyruvate: step 4/7.</text>
</comment>
<comment type="similarity">
    <text evidence="8">Belongs to the shikimate dehydrogenase family.</text>
</comment>
<dbReference type="PANTHER" id="PTHR21089">
    <property type="entry name" value="SHIKIMATE DEHYDROGENASE"/>
    <property type="match status" value="1"/>
</dbReference>
<accession>A0A0C6EUC8</accession>
<dbReference type="SUPFAM" id="SSF51735">
    <property type="entry name" value="NAD(P)-binding Rossmann-fold domains"/>
    <property type="match status" value="1"/>
</dbReference>
<gene>
    <name evidence="8 12" type="primary">aroE</name>
    <name evidence="12" type="ORF">Maq22A_c00565</name>
</gene>
<keyword evidence="3 8" id="KW-0028">Amino-acid biosynthesis</keyword>
<evidence type="ECO:0000256" key="7">
    <source>
        <dbReference type="ARBA" id="ARBA00049442"/>
    </source>
</evidence>
<dbReference type="EC" id="1.1.1.25" evidence="2 8"/>
<evidence type="ECO:0000313" key="12">
    <source>
        <dbReference type="EMBL" id="BAQ43621.1"/>
    </source>
</evidence>
<dbReference type="FunFam" id="3.40.50.10860:FF:000006">
    <property type="entry name" value="Shikimate dehydrogenase (NADP(+))"/>
    <property type="match status" value="1"/>
</dbReference>
<dbReference type="GO" id="GO:0005829">
    <property type="term" value="C:cytosol"/>
    <property type="evidence" value="ECO:0007669"/>
    <property type="project" value="TreeGrafter"/>
</dbReference>
<comment type="function">
    <text evidence="8">Involved in the biosynthesis of the chorismate, which leads to the biosynthesis of aromatic amino acids. Catalyzes the reversible NADPH linked reduction of 3-dehydroshikimate (DHSA) to yield shikimate (SA).</text>
</comment>
<evidence type="ECO:0000256" key="1">
    <source>
        <dbReference type="ARBA" id="ARBA00004871"/>
    </source>
</evidence>
<comment type="caution">
    <text evidence="8">Lacks conserved residue(s) required for the propagation of feature annotation.</text>
</comment>
<dbReference type="STRING" id="270351.Maq22A_c00565"/>
<dbReference type="GO" id="GO:0008652">
    <property type="term" value="P:amino acid biosynthetic process"/>
    <property type="evidence" value="ECO:0007669"/>
    <property type="project" value="UniProtKB-KW"/>
</dbReference>
<dbReference type="EMBL" id="AP014704">
    <property type="protein sequence ID" value="BAQ43621.1"/>
    <property type="molecule type" value="Genomic_DNA"/>
</dbReference>
<dbReference type="GO" id="GO:0004764">
    <property type="term" value="F:shikimate 3-dehydrogenase (NADP+) activity"/>
    <property type="evidence" value="ECO:0007669"/>
    <property type="project" value="UniProtKB-UniRule"/>
</dbReference>
<feature type="domain" description="SDH C-terminal" evidence="11">
    <location>
        <begin position="249"/>
        <end position="269"/>
    </location>
</feature>
<feature type="binding site" evidence="8">
    <location>
        <position position="90"/>
    </location>
    <ligand>
        <name>shikimate</name>
        <dbReference type="ChEBI" id="CHEBI:36208"/>
    </ligand>
</feature>
<dbReference type="NCBIfam" id="TIGR00507">
    <property type="entry name" value="aroE"/>
    <property type="match status" value="1"/>
</dbReference>
<dbReference type="CDD" id="cd01065">
    <property type="entry name" value="NAD_bind_Shikimate_DH"/>
    <property type="match status" value="1"/>
</dbReference>
<feature type="binding site" evidence="8">
    <location>
        <position position="256"/>
    </location>
    <ligand>
        <name>shikimate</name>
        <dbReference type="ChEBI" id="CHEBI:36208"/>
    </ligand>
</feature>
<comment type="catalytic activity">
    <reaction evidence="7 8">
        <text>shikimate + NADP(+) = 3-dehydroshikimate + NADPH + H(+)</text>
        <dbReference type="Rhea" id="RHEA:17737"/>
        <dbReference type="ChEBI" id="CHEBI:15378"/>
        <dbReference type="ChEBI" id="CHEBI:16630"/>
        <dbReference type="ChEBI" id="CHEBI:36208"/>
        <dbReference type="ChEBI" id="CHEBI:57783"/>
        <dbReference type="ChEBI" id="CHEBI:58349"/>
        <dbReference type="EC" id="1.1.1.25"/>
    </reaction>
</comment>
<evidence type="ECO:0000256" key="5">
    <source>
        <dbReference type="ARBA" id="ARBA00023002"/>
    </source>
</evidence>
<dbReference type="GO" id="GO:0019632">
    <property type="term" value="P:shikimate metabolic process"/>
    <property type="evidence" value="ECO:0007669"/>
    <property type="project" value="InterPro"/>
</dbReference>
<proteinExistence type="inferred from homology"/>
<evidence type="ECO:0000256" key="6">
    <source>
        <dbReference type="ARBA" id="ARBA00023141"/>
    </source>
</evidence>
<evidence type="ECO:0000256" key="2">
    <source>
        <dbReference type="ARBA" id="ARBA00012962"/>
    </source>
</evidence>
<dbReference type="RefSeq" id="WP_060845276.1">
    <property type="nucleotide sequence ID" value="NZ_AP014704.1"/>
</dbReference>
<feature type="domain" description="Shikimate dehydrogenase substrate binding N-terminal" evidence="10">
    <location>
        <begin position="10"/>
        <end position="92"/>
    </location>
</feature>
<dbReference type="OrthoDB" id="9792692at2"/>
<dbReference type="GO" id="GO:0050661">
    <property type="term" value="F:NADP binding"/>
    <property type="evidence" value="ECO:0007669"/>
    <property type="project" value="InterPro"/>
</dbReference>
<feature type="binding site" evidence="8">
    <location>
        <position position="65"/>
    </location>
    <ligand>
        <name>shikimate</name>
        <dbReference type="ChEBI" id="CHEBI:36208"/>
    </ligand>
</feature>
<dbReference type="InterPro" id="IPR013708">
    <property type="entry name" value="Shikimate_DH-bd_N"/>
</dbReference>
<evidence type="ECO:0000313" key="13">
    <source>
        <dbReference type="Proteomes" id="UP000061432"/>
    </source>
</evidence>
<feature type="binding site" evidence="8">
    <location>
        <position position="105"/>
    </location>
    <ligand>
        <name>shikimate</name>
        <dbReference type="ChEBI" id="CHEBI:36208"/>
    </ligand>
</feature>
<evidence type="ECO:0000256" key="3">
    <source>
        <dbReference type="ARBA" id="ARBA00022605"/>
    </source>
</evidence>